<dbReference type="AlphaFoldDB" id="A0A1H9TMA7"/>
<proteinExistence type="predicted"/>
<gene>
    <name evidence="1" type="ORF">SAMN04487884_11564</name>
</gene>
<protein>
    <recommendedName>
        <fullName evidence="3">Peptidase U32</fullName>
    </recommendedName>
</protein>
<dbReference type="RefSeq" id="WP_074756656.1">
    <property type="nucleotide sequence ID" value="NZ_FOGJ01000015.1"/>
</dbReference>
<dbReference type="OrthoDB" id="9803063at2"/>
<name>A0A1H9TMA7_BUTFI</name>
<sequence length="319" mass="36932">MKAYYHLPGLFEFYEFYKVFLPIFREHREYFYDWCDIGSIYGAPGECLWGGGRVGFGDADPVKVKSLMEAYNISMRLTFSNSMLRQEHLSDPKCNELCAMFEGRDVVATCDYPKAVKGVAGAFEDSDVKKNGIIIHSDLLLDYIKKKYPGYYFVSSTTKVLTDFEDLCKELDREDFDYVVPDFRLNKEFDKLSSLTDAQKDKVEFLCNECCFFGCYDRKKCYENVSLKCLGQKVEDHICVSLDKDKGYRFSDAMNNPGFIGIDDIQNTYLPMGFSNFKIEGRSLGSAMILEFLLYYMTKPSYQLKVREEIYLDSSLDLF</sequence>
<dbReference type="eggNOG" id="COG0826">
    <property type="taxonomic scope" value="Bacteria"/>
</dbReference>
<organism evidence="1 2">
    <name type="scientific">Butyrivibrio fibrisolvens</name>
    <dbReference type="NCBI Taxonomy" id="831"/>
    <lineage>
        <taxon>Bacteria</taxon>
        <taxon>Bacillati</taxon>
        <taxon>Bacillota</taxon>
        <taxon>Clostridia</taxon>
        <taxon>Lachnospirales</taxon>
        <taxon>Lachnospiraceae</taxon>
        <taxon>Butyrivibrio</taxon>
    </lineage>
</organism>
<evidence type="ECO:0008006" key="3">
    <source>
        <dbReference type="Google" id="ProtNLM"/>
    </source>
</evidence>
<reference evidence="1 2" key="1">
    <citation type="submission" date="2016-10" db="EMBL/GenBank/DDBJ databases">
        <authorList>
            <person name="de Groot N.N."/>
        </authorList>
    </citation>
    <scope>NUCLEOTIDE SEQUENCE [LARGE SCALE GENOMIC DNA]</scope>
    <source>
        <strain evidence="1 2">AR40</strain>
    </source>
</reference>
<evidence type="ECO:0000313" key="2">
    <source>
        <dbReference type="Proteomes" id="UP000182584"/>
    </source>
</evidence>
<dbReference type="Proteomes" id="UP000182584">
    <property type="component" value="Unassembled WGS sequence"/>
</dbReference>
<dbReference type="EMBL" id="FOGJ01000015">
    <property type="protein sequence ID" value="SER98335.1"/>
    <property type="molecule type" value="Genomic_DNA"/>
</dbReference>
<accession>A0A1H9TMA7</accession>
<evidence type="ECO:0000313" key="1">
    <source>
        <dbReference type="EMBL" id="SER98335.1"/>
    </source>
</evidence>